<name>A0A672GUC1_SALFA</name>
<accession>A0A672GUC1</accession>
<dbReference type="Pfam" id="PF10545">
    <property type="entry name" value="MADF_DNA_bdg"/>
    <property type="match status" value="1"/>
</dbReference>
<feature type="domain" description="HTH myb-type" evidence="2">
    <location>
        <begin position="41"/>
        <end position="69"/>
    </location>
</feature>
<proteinExistence type="predicted"/>
<dbReference type="OMA" id="RMNDNEC"/>
<evidence type="ECO:0000259" key="2">
    <source>
        <dbReference type="PROSITE" id="PS51294"/>
    </source>
</evidence>
<protein>
    <submittedName>
        <fullName evidence="3">Uncharacterized protein</fullName>
    </submittedName>
</protein>
<reference evidence="3" key="1">
    <citation type="submission" date="2019-06" db="EMBL/GenBank/DDBJ databases">
        <authorList>
            <consortium name="Wellcome Sanger Institute Data Sharing"/>
        </authorList>
    </citation>
    <scope>NUCLEOTIDE SEQUENCE [LARGE SCALE GENOMIC DNA]</scope>
</reference>
<dbReference type="Proteomes" id="UP000472267">
    <property type="component" value="Chromosome 15"/>
</dbReference>
<organism evidence="3 4">
    <name type="scientific">Salarias fasciatus</name>
    <name type="common">Jewelled blenny</name>
    <name type="synonym">Blennius fasciatus</name>
    <dbReference type="NCBI Taxonomy" id="181472"/>
    <lineage>
        <taxon>Eukaryota</taxon>
        <taxon>Metazoa</taxon>
        <taxon>Chordata</taxon>
        <taxon>Craniata</taxon>
        <taxon>Vertebrata</taxon>
        <taxon>Euteleostomi</taxon>
        <taxon>Actinopterygii</taxon>
        <taxon>Neopterygii</taxon>
        <taxon>Teleostei</taxon>
        <taxon>Neoteleostei</taxon>
        <taxon>Acanthomorphata</taxon>
        <taxon>Ovalentaria</taxon>
        <taxon>Blenniimorphae</taxon>
        <taxon>Blenniiformes</taxon>
        <taxon>Blennioidei</taxon>
        <taxon>Blenniidae</taxon>
        <taxon>Salariinae</taxon>
        <taxon>Salarias</taxon>
    </lineage>
</organism>
<keyword evidence="4" id="KW-1185">Reference proteome</keyword>
<sequence>MGGVRILAGSNQLALAELVRCYEHLYNPTSAGHKDTRMCNNSWAEIAQKMRMNDNECRRRWRSLRDKFAKAKRRVTHKKSGAAGGTKAQPALFTSLQWLEKYIKQRPTATNMTILQDERRENVLQLPNDPCGRYVLHVADVMRSLPPHLLPECKLKISTVLYEMEQKAAEFSQQPQRQQLVCICK</sequence>
<dbReference type="InterPro" id="IPR039353">
    <property type="entry name" value="TF_Adf1"/>
</dbReference>
<dbReference type="InterPro" id="IPR006578">
    <property type="entry name" value="MADF-dom"/>
</dbReference>
<feature type="domain" description="MADF" evidence="1">
    <location>
        <begin position="14"/>
        <end position="104"/>
    </location>
</feature>
<reference evidence="3" key="2">
    <citation type="submission" date="2025-08" db="UniProtKB">
        <authorList>
            <consortium name="Ensembl"/>
        </authorList>
    </citation>
    <scope>IDENTIFICATION</scope>
</reference>
<dbReference type="PANTHER" id="PTHR12243">
    <property type="entry name" value="MADF DOMAIN TRANSCRIPTION FACTOR"/>
    <property type="match status" value="1"/>
</dbReference>
<dbReference type="InParanoid" id="A0A672GUC1"/>
<evidence type="ECO:0000259" key="1">
    <source>
        <dbReference type="PROSITE" id="PS51029"/>
    </source>
</evidence>
<dbReference type="InterPro" id="IPR017930">
    <property type="entry name" value="Myb_dom"/>
</dbReference>
<reference evidence="3" key="3">
    <citation type="submission" date="2025-09" db="UniProtKB">
        <authorList>
            <consortium name="Ensembl"/>
        </authorList>
    </citation>
    <scope>IDENTIFICATION</scope>
</reference>
<dbReference type="SMART" id="SM00595">
    <property type="entry name" value="MADF"/>
    <property type="match status" value="1"/>
</dbReference>
<dbReference type="GO" id="GO:0005634">
    <property type="term" value="C:nucleus"/>
    <property type="evidence" value="ECO:0007669"/>
    <property type="project" value="TreeGrafter"/>
</dbReference>
<evidence type="ECO:0000313" key="4">
    <source>
        <dbReference type="Proteomes" id="UP000472267"/>
    </source>
</evidence>
<dbReference type="Ensembl" id="ENSSFAT00005015644.1">
    <property type="protein sequence ID" value="ENSSFAP00005015024.1"/>
    <property type="gene ID" value="ENSSFAG00005008052.1"/>
</dbReference>
<dbReference type="PANTHER" id="PTHR12243:SF69">
    <property type="entry name" value="SI:CH73-59F11.3"/>
    <property type="match status" value="1"/>
</dbReference>
<dbReference type="PROSITE" id="PS51294">
    <property type="entry name" value="HTH_MYB"/>
    <property type="match status" value="1"/>
</dbReference>
<evidence type="ECO:0000313" key="3">
    <source>
        <dbReference type="Ensembl" id="ENSSFAP00005015024.1"/>
    </source>
</evidence>
<dbReference type="PROSITE" id="PS51029">
    <property type="entry name" value="MADF"/>
    <property type="match status" value="1"/>
</dbReference>
<dbReference type="AlphaFoldDB" id="A0A672GUC1"/>
<dbReference type="GO" id="GO:0005667">
    <property type="term" value="C:transcription regulator complex"/>
    <property type="evidence" value="ECO:0007669"/>
    <property type="project" value="TreeGrafter"/>
</dbReference>
<dbReference type="GO" id="GO:0006357">
    <property type="term" value="P:regulation of transcription by RNA polymerase II"/>
    <property type="evidence" value="ECO:0007669"/>
    <property type="project" value="TreeGrafter"/>
</dbReference>